<accession>A0AAJ6B1S5</accession>
<organism evidence="1 2">
    <name type="scientific">Candidatus Microbacterium phytovorans</name>
    <dbReference type="NCBI Taxonomy" id="3121374"/>
    <lineage>
        <taxon>Bacteria</taxon>
        <taxon>Bacillati</taxon>
        <taxon>Actinomycetota</taxon>
        <taxon>Actinomycetes</taxon>
        <taxon>Micrococcales</taxon>
        <taxon>Microbacteriaceae</taxon>
        <taxon>Microbacterium</taxon>
    </lineage>
</organism>
<gene>
    <name evidence="1" type="ORF">P0Y48_08635</name>
</gene>
<name>A0AAJ6B1S5_9MICO</name>
<dbReference type="Proteomes" id="UP001213972">
    <property type="component" value="Chromosome"/>
</dbReference>
<proteinExistence type="predicted"/>
<evidence type="ECO:0000313" key="2">
    <source>
        <dbReference type="Proteomes" id="UP001213972"/>
    </source>
</evidence>
<dbReference type="AlphaFoldDB" id="A0AAJ6B1S5"/>
<reference evidence="1" key="1">
    <citation type="submission" date="2023-03" db="EMBL/GenBank/DDBJ databases">
        <title>Andean soil-derived lignocellulolytic bacterial consortium as a source of novel taxa and putative plastic-active enzymes.</title>
        <authorList>
            <person name="Diaz-Garcia L."/>
            <person name="Chuvochina M."/>
            <person name="Feuerriegel G."/>
            <person name="Bunk B."/>
            <person name="Sproer C."/>
            <person name="Streit W.R."/>
            <person name="Rodriguez L.M."/>
            <person name="Overmann J."/>
            <person name="Jimenez D.J."/>
        </authorList>
    </citation>
    <scope>NUCLEOTIDE SEQUENCE</scope>
    <source>
        <strain evidence="1">MAG 4610</strain>
    </source>
</reference>
<protein>
    <submittedName>
        <fullName evidence="1">Uncharacterized protein</fullName>
    </submittedName>
</protein>
<sequence length="73" mass="8224">MRLLESDTHEYVKVEAATEDEAIDLAADQFADRYDSDDEDEDEDAGDPRDYLTVAGVFRGDVDGYSDELEFVP</sequence>
<evidence type="ECO:0000313" key="1">
    <source>
        <dbReference type="EMBL" id="WEK12543.1"/>
    </source>
</evidence>
<dbReference type="EMBL" id="CP119321">
    <property type="protein sequence ID" value="WEK12543.1"/>
    <property type="molecule type" value="Genomic_DNA"/>
</dbReference>